<dbReference type="GO" id="GO:0005634">
    <property type="term" value="C:nucleus"/>
    <property type="evidence" value="ECO:0007669"/>
    <property type="project" value="UniProtKB-SubCell"/>
</dbReference>
<dbReference type="EMBL" id="JAGTTL010000039">
    <property type="protein sequence ID" value="KAK6291721.1"/>
    <property type="molecule type" value="Genomic_DNA"/>
</dbReference>
<evidence type="ECO:0000256" key="6">
    <source>
        <dbReference type="ARBA" id="ARBA00023242"/>
    </source>
</evidence>
<feature type="compositionally biased region" description="Basic and acidic residues" evidence="8">
    <location>
        <begin position="1"/>
        <end position="14"/>
    </location>
</feature>
<evidence type="ECO:0000259" key="9">
    <source>
        <dbReference type="PROSITE" id="PS50157"/>
    </source>
</evidence>
<organism evidence="10 11">
    <name type="scientific">Coregonus suidteri</name>
    <dbReference type="NCBI Taxonomy" id="861788"/>
    <lineage>
        <taxon>Eukaryota</taxon>
        <taxon>Metazoa</taxon>
        <taxon>Chordata</taxon>
        <taxon>Craniata</taxon>
        <taxon>Vertebrata</taxon>
        <taxon>Euteleostomi</taxon>
        <taxon>Actinopterygii</taxon>
        <taxon>Neopterygii</taxon>
        <taxon>Teleostei</taxon>
        <taxon>Protacanthopterygii</taxon>
        <taxon>Salmoniformes</taxon>
        <taxon>Salmonidae</taxon>
        <taxon>Coregoninae</taxon>
        <taxon>Coregonus</taxon>
    </lineage>
</organism>
<dbReference type="Proteomes" id="UP001356427">
    <property type="component" value="Unassembled WGS sequence"/>
</dbReference>
<keyword evidence="3" id="KW-0677">Repeat</keyword>
<feature type="region of interest" description="Disordered" evidence="8">
    <location>
        <begin position="1019"/>
        <end position="1061"/>
    </location>
</feature>
<feature type="compositionally biased region" description="Basic and acidic residues" evidence="8">
    <location>
        <begin position="73"/>
        <end position="82"/>
    </location>
</feature>
<feature type="domain" description="C2H2-type" evidence="9">
    <location>
        <begin position="1206"/>
        <end position="1233"/>
    </location>
</feature>
<evidence type="ECO:0000256" key="3">
    <source>
        <dbReference type="ARBA" id="ARBA00022737"/>
    </source>
</evidence>
<evidence type="ECO:0000313" key="10">
    <source>
        <dbReference type="EMBL" id="KAK6291721.1"/>
    </source>
</evidence>
<feature type="region of interest" description="Disordered" evidence="8">
    <location>
        <begin position="203"/>
        <end position="228"/>
    </location>
</feature>
<feature type="compositionally biased region" description="Basic and acidic residues" evidence="8">
    <location>
        <begin position="893"/>
        <end position="904"/>
    </location>
</feature>
<reference evidence="10 11" key="1">
    <citation type="submission" date="2021-04" db="EMBL/GenBank/DDBJ databases">
        <authorList>
            <person name="De Guttry C."/>
            <person name="Zahm M."/>
            <person name="Klopp C."/>
            <person name="Cabau C."/>
            <person name="Louis A."/>
            <person name="Berthelot C."/>
            <person name="Parey E."/>
            <person name="Roest Crollius H."/>
            <person name="Montfort J."/>
            <person name="Robinson-Rechavi M."/>
            <person name="Bucao C."/>
            <person name="Bouchez O."/>
            <person name="Gislard M."/>
            <person name="Lluch J."/>
            <person name="Milhes M."/>
            <person name="Lampietro C."/>
            <person name="Lopez Roques C."/>
            <person name="Donnadieu C."/>
            <person name="Braasch I."/>
            <person name="Desvignes T."/>
            <person name="Postlethwait J."/>
            <person name="Bobe J."/>
            <person name="Wedekind C."/>
            <person name="Guiguen Y."/>
        </authorList>
    </citation>
    <scope>NUCLEOTIDE SEQUENCE [LARGE SCALE GENOMIC DNA]</scope>
    <source>
        <strain evidence="10">Cs_M1</strain>
        <tissue evidence="10">Blood</tissue>
    </source>
</reference>
<gene>
    <name evidence="10" type="ORF">J4Q44_G00375060</name>
</gene>
<comment type="caution">
    <text evidence="10">The sequence shown here is derived from an EMBL/GenBank/DDBJ whole genome shotgun (WGS) entry which is preliminary data.</text>
</comment>
<evidence type="ECO:0000313" key="11">
    <source>
        <dbReference type="Proteomes" id="UP001356427"/>
    </source>
</evidence>
<evidence type="ECO:0000256" key="5">
    <source>
        <dbReference type="ARBA" id="ARBA00022833"/>
    </source>
</evidence>
<evidence type="ECO:0000256" key="1">
    <source>
        <dbReference type="ARBA" id="ARBA00004123"/>
    </source>
</evidence>
<feature type="region of interest" description="Disordered" evidence="8">
    <location>
        <begin position="697"/>
        <end position="724"/>
    </location>
</feature>
<accession>A0AAN8KMQ9</accession>
<feature type="region of interest" description="Disordered" evidence="8">
    <location>
        <begin position="1095"/>
        <end position="1178"/>
    </location>
</feature>
<feature type="region of interest" description="Disordered" evidence="8">
    <location>
        <begin position="793"/>
        <end position="839"/>
    </location>
</feature>
<feature type="compositionally biased region" description="Low complexity" evidence="8">
    <location>
        <begin position="322"/>
        <end position="331"/>
    </location>
</feature>
<keyword evidence="11" id="KW-1185">Reference proteome</keyword>
<evidence type="ECO:0000256" key="4">
    <source>
        <dbReference type="ARBA" id="ARBA00022771"/>
    </source>
</evidence>
<feature type="domain" description="C2H2-type" evidence="9">
    <location>
        <begin position="1179"/>
        <end position="1207"/>
    </location>
</feature>
<feature type="region of interest" description="Disordered" evidence="8">
    <location>
        <begin position="639"/>
        <end position="660"/>
    </location>
</feature>
<feature type="region of interest" description="Disordered" evidence="8">
    <location>
        <begin position="862"/>
        <end position="904"/>
    </location>
</feature>
<evidence type="ECO:0000256" key="7">
    <source>
        <dbReference type="PROSITE-ProRule" id="PRU00042"/>
    </source>
</evidence>
<keyword evidence="4 7" id="KW-0863">Zinc-finger</keyword>
<dbReference type="GO" id="GO:0008270">
    <property type="term" value="F:zinc ion binding"/>
    <property type="evidence" value="ECO:0007669"/>
    <property type="project" value="UniProtKB-KW"/>
</dbReference>
<keyword evidence="5" id="KW-0862">Zinc</keyword>
<dbReference type="AlphaFoldDB" id="A0AAN8KMQ9"/>
<dbReference type="GO" id="GO:0010468">
    <property type="term" value="P:regulation of gene expression"/>
    <property type="evidence" value="ECO:0007669"/>
    <property type="project" value="TreeGrafter"/>
</dbReference>
<sequence>MDNIHKERKTERRKNISQKMGIKRQDVNNTLRKGEHLQTIHTTPCSSLSVSEEEVPPEQQHCEQEWSPSLGQEDPKPTQIKEEQEELSISQEEEQLQGLEADIIEFIFTPPCVKSECDLEDPLQEAILAEHPTLSPLKISKLQLFREFLNERLTAFAAVEISGAFAKTLAEYQEENDRLRRLLRISPEIKLCRIDSLQLSVSEEEVPPEQKHCEQEWSPSLGQEDPEPTQIKEEQEELRISQEEEQLQGLDADIIEFKFIPSCVKSECDQEDPLRSLTLPQTQTVENRESDSKPVDLKSFGTVTHLKGLYIPCDPPDNQNNASSHSSAVSSLTLDRNPPMGEHSFKPSTKSRNTHCCCDCGETFALKDDLQRHVTLTKKRLGECHFCKKLYNSTCKLKAHVKLCQDSLQLSLSVSEEEVPPEQQHCEQEWSPSLGQEDPVPIQIKEEQEELRTSQEEEQLQGLEANIIEFIFTPPCVKSECDLEDPLQEAILAEYPTLSRLKMSKLQLFREFLNERLTAFAAVEISGAFAKTVAVYQEENDRLRRLLRISPEIKLCRIDSLQLSVSEEEVPPEQQHCEQEWSPSLGQEDPEPTQIKEEQEELRISQEEEQLQGLEADIIEFKFIPSCVKSECDQEDPLRSLTLPQTQTVENRESDSKPVDLKPFGTVTHLKCLYIPCDTPDNQNNASSHRSAISSDLVGLDSSPTLDRNPPMGEHSFKPSTKSRNTHCCCDCGETFALKDDLQRHVTLTKKRLGECHFCKKLYNSTCKLKAHVRLCQDKLSFPPDSLQLSLSVSEEEVPPEQQHCEQEWSPSLGQEDPEPTQIKEEQEELRTSQEEEQIQELGPDITEFNFTPSCVKNSLQLSVSEEEVPPEQQHCEQEWSPSLGQEDPEPTQIKEEQEELRTSQEEEQLQGLEADIIEFIFTPPCVKSECDQEDPLQEAILAEYPTLSPLKISKLQSFREFLNERLTAFAAVEISGAFAKTVAEYQEENDRLRRLLRISPEIKLCKIDSLQLSLSVSEEEVPPEQQHCEQEWSPSLGQEDPEPTQIKEEQEELRTSQEEEQLQGLDADIIGFIFTPPCVKSECDQEDPLWSLTLPQTQTVENRESDSKPVDLKPFGTLTHLKGLDIPCDPPDNQNNASSHSSAVSRDPVEFDSSPPLDPSPLLEKHCSKPSTTSRKTHNCRDCGETFALKADLQRHVTLTKKRLRKCRYCKKLYNSTCKLKTHVRLCHGGKPCTCSNFTH</sequence>
<name>A0AAN8KMQ9_9TELE</name>
<evidence type="ECO:0000256" key="2">
    <source>
        <dbReference type="ARBA" id="ARBA00022723"/>
    </source>
</evidence>
<dbReference type="InterPro" id="IPR013087">
    <property type="entry name" value="Znf_C2H2_type"/>
</dbReference>
<feature type="compositionally biased region" description="Basic and acidic residues" evidence="8">
    <location>
        <begin position="650"/>
        <end position="660"/>
    </location>
</feature>
<feature type="region of interest" description="Disordered" evidence="8">
    <location>
        <begin position="567"/>
        <end position="592"/>
    </location>
</feature>
<comment type="subcellular location">
    <subcellularLocation>
        <location evidence="1">Nucleus</location>
    </subcellularLocation>
</comment>
<dbReference type="InterPro" id="IPR050331">
    <property type="entry name" value="Zinc_finger"/>
</dbReference>
<dbReference type="SUPFAM" id="SSF57667">
    <property type="entry name" value="beta-beta-alpha zinc fingers"/>
    <property type="match status" value="1"/>
</dbReference>
<feature type="compositionally biased region" description="Basic and acidic residues" evidence="8">
    <location>
        <begin position="822"/>
        <end position="834"/>
    </location>
</feature>
<dbReference type="PANTHER" id="PTHR16515">
    <property type="entry name" value="PR DOMAIN ZINC FINGER PROTEIN"/>
    <property type="match status" value="1"/>
</dbReference>
<dbReference type="InterPro" id="IPR036236">
    <property type="entry name" value="Znf_C2H2_sf"/>
</dbReference>
<keyword evidence="6" id="KW-0539">Nucleus</keyword>
<dbReference type="SMART" id="SM00355">
    <property type="entry name" value="ZnF_C2H2"/>
    <property type="match status" value="6"/>
</dbReference>
<feature type="region of interest" description="Disordered" evidence="8">
    <location>
        <begin position="314"/>
        <end position="352"/>
    </location>
</feature>
<dbReference type="Gene3D" id="3.30.160.60">
    <property type="entry name" value="Classic Zinc Finger"/>
    <property type="match status" value="3"/>
</dbReference>
<proteinExistence type="predicted"/>
<feature type="region of interest" description="Disordered" evidence="8">
    <location>
        <begin position="1"/>
        <end position="93"/>
    </location>
</feature>
<feature type="compositionally biased region" description="Acidic residues" evidence="8">
    <location>
        <begin position="83"/>
        <end position="93"/>
    </location>
</feature>
<dbReference type="PANTHER" id="PTHR16515:SF49">
    <property type="entry name" value="GASTRULA ZINC FINGER PROTEIN XLCGF49.1-LIKE-RELATED"/>
    <property type="match status" value="1"/>
</dbReference>
<keyword evidence="2" id="KW-0479">Metal-binding</keyword>
<evidence type="ECO:0000256" key="8">
    <source>
        <dbReference type="SAM" id="MobiDB-lite"/>
    </source>
</evidence>
<dbReference type="PROSITE" id="PS50157">
    <property type="entry name" value="ZINC_FINGER_C2H2_2"/>
    <property type="match status" value="2"/>
</dbReference>
<protein>
    <recommendedName>
        <fullName evidence="9">C2H2-type domain-containing protein</fullName>
    </recommendedName>
</protein>
<feature type="compositionally biased region" description="Polar residues" evidence="8">
    <location>
        <begin position="1133"/>
        <end position="1145"/>
    </location>
</feature>
<feature type="compositionally biased region" description="Basic and acidic residues" evidence="8">
    <location>
        <begin position="1046"/>
        <end position="1058"/>
    </location>
</feature>
<dbReference type="PROSITE" id="PS00028">
    <property type="entry name" value="ZINC_FINGER_C2H2_1"/>
    <property type="match status" value="1"/>
</dbReference>
<feature type="compositionally biased region" description="Basic and acidic residues" evidence="8">
    <location>
        <begin position="1102"/>
        <end position="1112"/>
    </location>
</feature>